<dbReference type="Proteomes" id="UP000267096">
    <property type="component" value="Unassembled WGS sequence"/>
</dbReference>
<keyword evidence="6 7" id="KW-0539">Nucleus</keyword>
<dbReference type="FunFam" id="1.10.10.60:FF:000068">
    <property type="entry name" value="Orthodenticle homeobox 1"/>
    <property type="match status" value="1"/>
</dbReference>
<protein>
    <submittedName>
        <fullName evidence="13">Homeotic protein ocelliless (inferred by orthology to a D. melanogaster protein)</fullName>
    </submittedName>
</protein>
<keyword evidence="12" id="KW-1185">Reference proteome</keyword>
<evidence type="ECO:0000256" key="7">
    <source>
        <dbReference type="PROSITE-ProRule" id="PRU00108"/>
    </source>
</evidence>
<evidence type="ECO:0000259" key="10">
    <source>
        <dbReference type="PROSITE" id="PS50071"/>
    </source>
</evidence>
<dbReference type="SUPFAM" id="SSF46689">
    <property type="entry name" value="Homeodomain-like"/>
    <property type="match status" value="1"/>
</dbReference>
<gene>
    <name evidence="11" type="ORF">ASIM_LOCUS15250</name>
</gene>
<keyword evidence="2" id="KW-0217">Developmental protein</keyword>
<evidence type="ECO:0000256" key="1">
    <source>
        <dbReference type="ARBA" id="ARBA00004123"/>
    </source>
</evidence>
<dbReference type="GO" id="GO:0000981">
    <property type="term" value="F:DNA-binding transcription factor activity, RNA polymerase II-specific"/>
    <property type="evidence" value="ECO:0007669"/>
    <property type="project" value="InterPro"/>
</dbReference>
<dbReference type="PROSITE" id="PS00027">
    <property type="entry name" value="HOMEOBOX_1"/>
    <property type="match status" value="1"/>
</dbReference>
<dbReference type="GO" id="GO:0005634">
    <property type="term" value="C:nucleus"/>
    <property type="evidence" value="ECO:0007669"/>
    <property type="project" value="UniProtKB-SubCell"/>
</dbReference>
<dbReference type="SMART" id="SM00389">
    <property type="entry name" value="HOX"/>
    <property type="match status" value="1"/>
</dbReference>
<dbReference type="WBParaSite" id="ASIM_0001584301-mRNA-1">
    <property type="protein sequence ID" value="ASIM_0001584301-mRNA-1"/>
    <property type="gene ID" value="ASIM_0001584301"/>
</dbReference>
<evidence type="ECO:0000256" key="6">
    <source>
        <dbReference type="ARBA" id="ARBA00023242"/>
    </source>
</evidence>
<evidence type="ECO:0000256" key="3">
    <source>
        <dbReference type="ARBA" id="ARBA00022902"/>
    </source>
</evidence>
<proteinExistence type="predicted"/>
<feature type="DNA-binding region" description="Homeobox" evidence="7">
    <location>
        <begin position="89"/>
        <end position="148"/>
    </location>
</feature>
<evidence type="ECO:0000256" key="5">
    <source>
        <dbReference type="ARBA" id="ARBA00023155"/>
    </source>
</evidence>
<comment type="subcellular location">
    <subcellularLocation>
        <location evidence="1 7 8">Nucleus</location>
    </subcellularLocation>
</comment>
<reference evidence="11 12" key="2">
    <citation type="submission" date="2018-11" db="EMBL/GenBank/DDBJ databases">
        <authorList>
            <consortium name="Pathogen Informatics"/>
        </authorList>
    </citation>
    <scope>NUCLEOTIDE SEQUENCE [LARGE SCALE GENOMIC DNA]</scope>
</reference>
<dbReference type="Pfam" id="PF00046">
    <property type="entry name" value="Homeodomain"/>
    <property type="match status" value="1"/>
</dbReference>
<feature type="domain" description="Homeobox" evidence="10">
    <location>
        <begin position="87"/>
        <end position="147"/>
    </location>
</feature>
<sequence length="269" mass="29229">MSHLPHGIVQTTTSSATMNSAANMAAAAYFKNAAGAYPTPAHMTGATALSFAANPPAHNFLSTGMGYFGSTLANCEAPIAWNGISRRKQRRERTTFTRGQLEILESHFAKTRYPDIFMREDIARRIRLPESRVQVWFKNRRAKARHQKKVIQQHIAAQHSSSTSDSVLCASSSNNNRSSVSEGGSRCGSGMEKVEIDSIDSKMPRTHPPTTCIGADVPISSGGYAFRQGYGYNGNQSISAVTPVEYFQCTPQQVSTAANCAIADSWKLC</sequence>
<reference evidence="13" key="1">
    <citation type="submission" date="2017-02" db="UniProtKB">
        <authorList>
            <consortium name="WormBaseParasite"/>
        </authorList>
    </citation>
    <scope>IDENTIFICATION</scope>
</reference>
<evidence type="ECO:0000256" key="4">
    <source>
        <dbReference type="ARBA" id="ARBA00023125"/>
    </source>
</evidence>
<keyword evidence="5 7" id="KW-0371">Homeobox</keyword>
<dbReference type="GO" id="GO:0007399">
    <property type="term" value="P:nervous system development"/>
    <property type="evidence" value="ECO:0007669"/>
    <property type="project" value="UniProtKB-KW"/>
</dbReference>
<evidence type="ECO:0000256" key="8">
    <source>
        <dbReference type="RuleBase" id="RU000682"/>
    </source>
</evidence>
<evidence type="ECO:0000256" key="9">
    <source>
        <dbReference type="SAM" id="MobiDB-lite"/>
    </source>
</evidence>
<dbReference type="PANTHER" id="PTHR45793">
    <property type="entry name" value="HOMEOBOX PROTEIN"/>
    <property type="match status" value="1"/>
</dbReference>
<feature type="compositionally biased region" description="Low complexity" evidence="9">
    <location>
        <begin position="171"/>
        <end position="184"/>
    </location>
</feature>
<evidence type="ECO:0000256" key="2">
    <source>
        <dbReference type="ARBA" id="ARBA00022473"/>
    </source>
</evidence>
<dbReference type="GO" id="GO:0045944">
    <property type="term" value="P:positive regulation of transcription by RNA polymerase II"/>
    <property type="evidence" value="ECO:0007669"/>
    <property type="project" value="UniProtKB-ARBA"/>
</dbReference>
<keyword evidence="3" id="KW-0524">Neurogenesis</keyword>
<evidence type="ECO:0000313" key="12">
    <source>
        <dbReference type="Proteomes" id="UP000267096"/>
    </source>
</evidence>
<dbReference type="AlphaFoldDB" id="A0A0M3K4F2"/>
<dbReference type="PANTHER" id="PTHR45793:SF5">
    <property type="entry name" value="HOMEOTIC PROTEIN OCELLILESS"/>
    <property type="match status" value="1"/>
</dbReference>
<dbReference type="EMBL" id="UYRR01032207">
    <property type="protein sequence ID" value="VDK54626.1"/>
    <property type="molecule type" value="Genomic_DNA"/>
</dbReference>
<dbReference type="InterPro" id="IPR001356">
    <property type="entry name" value="HD"/>
</dbReference>
<dbReference type="InterPro" id="IPR017970">
    <property type="entry name" value="Homeobox_CS"/>
</dbReference>
<dbReference type="PROSITE" id="PS50071">
    <property type="entry name" value="HOMEOBOX_2"/>
    <property type="match status" value="1"/>
</dbReference>
<keyword evidence="4 7" id="KW-0238">DNA-binding</keyword>
<accession>A0A0M3K4F2</accession>
<dbReference type="Gene3D" id="1.10.10.60">
    <property type="entry name" value="Homeodomain-like"/>
    <property type="match status" value="1"/>
</dbReference>
<feature type="region of interest" description="Disordered" evidence="9">
    <location>
        <begin position="165"/>
        <end position="191"/>
    </location>
</feature>
<name>A0A0M3K4F2_ANISI</name>
<dbReference type="OrthoDB" id="6159439at2759"/>
<dbReference type="GO" id="GO:0000978">
    <property type="term" value="F:RNA polymerase II cis-regulatory region sequence-specific DNA binding"/>
    <property type="evidence" value="ECO:0007669"/>
    <property type="project" value="TreeGrafter"/>
</dbReference>
<dbReference type="InterPro" id="IPR009057">
    <property type="entry name" value="Homeodomain-like_sf"/>
</dbReference>
<organism evidence="13">
    <name type="scientific">Anisakis simplex</name>
    <name type="common">Herring worm</name>
    <dbReference type="NCBI Taxonomy" id="6269"/>
    <lineage>
        <taxon>Eukaryota</taxon>
        <taxon>Metazoa</taxon>
        <taxon>Ecdysozoa</taxon>
        <taxon>Nematoda</taxon>
        <taxon>Chromadorea</taxon>
        <taxon>Rhabditida</taxon>
        <taxon>Spirurina</taxon>
        <taxon>Ascaridomorpha</taxon>
        <taxon>Ascaridoidea</taxon>
        <taxon>Anisakidae</taxon>
        <taxon>Anisakis</taxon>
        <taxon>Anisakis simplex complex</taxon>
    </lineage>
</organism>
<dbReference type="CDD" id="cd00086">
    <property type="entry name" value="homeodomain"/>
    <property type="match status" value="1"/>
</dbReference>
<evidence type="ECO:0000313" key="13">
    <source>
        <dbReference type="WBParaSite" id="ASIM_0001584301-mRNA-1"/>
    </source>
</evidence>
<evidence type="ECO:0000313" key="11">
    <source>
        <dbReference type="EMBL" id="VDK54626.1"/>
    </source>
</evidence>